<dbReference type="GO" id="GO:0016260">
    <property type="term" value="P:selenocysteine biosynthetic process"/>
    <property type="evidence" value="ECO:0007669"/>
    <property type="project" value="UniProtKB-UniRule"/>
</dbReference>
<dbReference type="Pfam" id="PF00587">
    <property type="entry name" value="tRNA-synt_2b"/>
    <property type="match status" value="1"/>
</dbReference>
<comment type="catalytic activity">
    <reaction evidence="11 12">
        <text>tRNA(Ser) + L-serine + ATP = L-seryl-tRNA(Ser) + AMP + diphosphate + H(+)</text>
        <dbReference type="Rhea" id="RHEA:12292"/>
        <dbReference type="Rhea" id="RHEA-COMP:9669"/>
        <dbReference type="Rhea" id="RHEA-COMP:9703"/>
        <dbReference type="ChEBI" id="CHEBI:15378"/>
        <dbReference type="ChEBI" id="CHEBI:30616"/>
        <dbReference type="ChEBI" id="CHEBI:33019"/>
        <dbReference type="ChEBI" id="CHEBI:33384"/>
        <dbReference type="ChEBI" id="CHEBI:78442"/>
        <dbReference type="ChEBI" id="CHEBI:78533"/>
        <dbReference type="ChEBI" id="CHEBI:456215"/>
        <dbReference type="EC" id="6.1.1.11"/>
    </reaction>
</comment>
<dbReference type="PRINTS" id="PR00981">
    <property type="entry name" value="TRNASYNTHSER"/>
</dbReference>
<keyword evidence="6 12" id="KW-0547">Nucleotide-binding</keyword>
<feature type="binding site" evidence="13">
    <location>
        <position position="380"/>
    </location>
    <ligand>
        <name>L-serine</name>
        <dbReference type="ChEBI" id="CHEBI:33384"/>
    </ligand>
</feature>
<gene>
    <name evidence="12 17" type="primary">serS</name>
    <name evidence="17" type="ORF">RT761_01162</name>
</gene>
<keyword evidence="5 12" id="KW-0436">Ligase</keyword>
<dbReference type="GO" id="GO:0004828">
    <property type="term" value="F:serine-tRNA ligase activity"/>
    <property type="evidence" value="ECO:0007669"/>
    <property type="project" value="UniProtKB-UniRule"/>
</dbReference>
<feature type="binding site" evidence="12 14">
    <location>
        <begin position="260"/>
        <end position="262"/>
    </location>
    <ligand>
        <name>ATP</name>
        <dbReference type="ChEBI" id="CHEBI:30616"/>
    </ligand>
</feature>
<feature type="domain" description="Aminoacyl-transfer RNA synthetases class-II family profile" evidence="16">
    <location>
        <begin position="169"/>
        <end position="407"/>
    </location>
</feature>
<keyword evidence="9 12" id="KW-0030">Aminoacyl-tRNA synthetase</keyword>
<dbReference type="Gene3D" id="1.10.287.40">
    <property type="entry name" value="Serine-tRNA synthetase, tRNA binding domain"/>
    <property type="match status" value="1"/>
</dbReference>
<evidence type="ECO:0000256" key="9">
    <source>
        <dbReference type="ARBA" id="ARBA00023146"/>
    </source>
</evidence>
<evidence type="ECO:0000256" key="5">
    <source>
        <dbReference type="ARBA" id="ARBA00022598"/>
    </source>
</evidence>
<dbReference type="GO" id="GO:0005737">
    <property type="term" value="C:cytoplasm"/>
    <property type="evidence" value="ECO:0007669"/>
    <property type="project" value="UniProtKB-SubCell"/>
</dbReference>
<comment type="caution">
    <text evidence="12">Lacks conserved residue(s) required for the propagation of feature annotation.</text>
</comment>
<evidence type="ECO:0000256" key="2">
    <source>
        <dbReference type="ARBA" id="ARBA00005045"/>
    </source>
</evidence>
<dbReference type="CDD" id="cd00770">
    <property type="entry name" value="SerRS_core"/>
    <property type="match status" value="1"/>
</dbReference>
<keyword evidence="8 12" id="KW-0648">Protein biosynthesis</keyword>
<comment type="function">
    <text evidence="12">Catalyzes the attachment of serine to tRNA(Ser). Is also able to aminoacylate tRNA(Sec) with serine, to form the misacylated tRNA L-seryl-tRNA(Sec), which will be further converted into selenocysteinyl-tRNA(Sec).</text>
</comment>
<evidence type="ECO:0000256" key="1">
    <source>
        <dbReference type="ARBA" id="ARBA00004496"/>
    </source>
</evidence>
<dbReference type="PANTHER" id="PTHR43697:SF1">
    <property type="entry name" value="SERINE--TRNA LIGASE"/>
    <property type="match status" value="1"/>
</dbReference>
<dbReference type="Proteomes" id="UP000594463">
    <property type="component" value="Chromosome"/>
</dbReference>
<evidence type="ECO:0000313" key="17">
    <source>
        <dbReference type="EMBL" id="QPM67949.1"/>
    </source>
</evidence>
<dbReference type="Pfam" id="PF02403">
    <property type="entry name" value="Seryl_tRNA_N"/>
    <property type="match status" value="1"/>
</dbReference>
<evidence type="ECO:0000256" key="10">
    <source>
        <dbReference type="ARBA" id="ARBA00047929"/>
    </source>
</evidence>
<protein>
    <recommendedName>
        <fullName evidence="12">Serine--tRNA ligase</fullName>
        <ecNumber evidence="12">6.1.1.11</ecNumber>
    </recommendedName>
    <alternativeName>
        <fullName evidence="12">Seryl-tRNA synthetase</fullName>
        <shortName evidence="12">SerRS</shortName>
    </alternativeName>
    <alternativeName>
        <fullName evidence="12">Seryl-tRNA(Ser/Sec) synthetase</fullName>
    </alternativeName>
</protein>
<dbReference type="AlphaFoldDB" id="A0A7T1ALA9"/>
<sequence length="427" mass="49330">MLDWKWIRDNREIILTALKNRNAEFDLDELFYLDNQRRSLQQEADLLKQKRNEESKKIGFLKKEGKDTDDLMKNVQNIAEQIKIIDDKLKAAEEEWREKQLWIPNIPHETVPIGQDESSNQVVKNWGNPREFDFEPRPHWDIGEGLDILDFERGSKIAASRFTVLKGLGARLERAIMNFMLDLHTQRHGYQEIFPPFLVNPKSMTGTGQLPKFADELYKCQDDLYLIPTAEVPVTNYHAEEILPDEILPLYYTAYTACFRREAGSYGKDVRGLIRQHQFNKVELVKFVAPETSYDELEKLLSDAEGVLQILQLPYRVVTLCSGDLGFSSAKTYDIEVWIPSQKTYREISSCSNFEDFQARRANIRYRTKTGKIGFVHTLNGSGLAIGRTAVAILENYQQENGTVVIPDALRPYMQGLDLITPQYRVI</sequence>
<dbReference type="PANTHER" id="PTHR43697">
    <property type="entry name" value="SERYL-TRNA SYNTHETASE"/>
    <property type="match status" value="1"/>
</dbReference>
<dbReference type="InterPro" id="IPR045864">
    <property type="entry name" value="aa-tRNA-synth_II/BPL/LPL"/>
</dbReference>
<dbReference type="GO" id="GO:0006434">
    <property type="term" value="P:seryl-tRNA aminoacylation"/>
    <property type="evidence" value="ECO:0007669"/>
    <property type="project" value="UniProtKB-UniRule"/>
</dbReference>
<dbReference type="InterPro" id="IPR002317">
    <property type="entry name" value="Ser-tRNA-ligase_type_1"/>
</dbReference>
<dbReference type="InterPro" id="IPR033729">
    <property type="entry name" value="SerRS_core"/>
</dbReference>
<comment type="subcellular location">
    <subcellularLocation>
        <location evidence="1 12">Cytoplasm</location>
    </subcellularLocation>
</comment>
<feature type="binding site" evidence="12 14">
    <location>
        <begin position="347"/>
        <end position="350"/>
    </location>
    <ligand>
        <name>ATP</name>
        <dbReference type="ChEBI" id="CHEBI:30616"/>
    </ligand>
</feature>
<feature type="binding site" evidence="13">
    <location>
        <position position="260"/>
    </location>
    <ligand>
        <name>L-serine</name>
        <dbReference type="ChEBI" id="CHEBI:33384"/>
    </ligand>
</feature>
<proteinExistence type="inferred from homology"/>
<evidence type="ECO:0000256" key="4">
    <source>
        <dbReference type="ARBA" id="ARBA00022490"/>
    </source>
</evidence>
<evidence type="ECO:0000256" key="8">
    <source>
        <dbReference type="ARBA" id="ARBA00022917"/>
    </source>
</evidence>
<comment type="pathway">
    <text evidence="2 12">Aminoacyl-tRNA biosynthesis; selenocysteinyl-tRNA(Sec) biosynthesis; L-seryl-tRNA(Sec) from L-serine and tRNA(Sec): step 1/1.</text>
</comment>
<evidence type="ECO:0000259" key="16">
    <source>
        <dbReference type="PROSITE" id="PS50862"/>
    </source>
</evidence>
<evidence type="ECO:0000256" key="15">
    <source>
        <dbReference type="SAM" id="Coils"/>
    </source>
</evidence>
<comment type="similarity">
    <text evidence="3 12">Belongs to the class-II aminoacyl-tRNA synthetase family. Type-1 seryl-tRNA synthetase subfamily.</text>
</comment>
<dbReference type="PIRSF" id="PIRSF001529">
    <property type="entry name" value="Ser-tRNA-synth_IIa"/>
    <property type="match status" value="1"/>
</dbReference>
<reference evidence="17 18" key="1">
    <citation type="journal article" date="2021" name="Nat. Commun.">
        <title>Isolation of a member of the candidate phylum Atribacteria reveals a unique cell membrane structure.</title>
        <authorList>
            <person name="Taiki K."/>
            <person name="Nobu M.K."/>
            <person name="Kusada H."/>
            <person name="Meng X.-Y."/>
            <person name="Hosoki N."/>
            <person name="Uematsu K."/>
            <person name="Yoshioka H."/>
            <person name="Kamagata Y."/>
            <person name="Tamaki H."/>
        </authorList>
    </citation>
    <scope>NUCLEOTIDE SEQUENCE [LARGE SCALE GENOMIC DNA]</scope>
    <source>
        <strain evidence="17 18">RT761</strain>
    </source>
</reference>
<keyword evidence="4 12" id="KW-0963">Cytoplasm</keyword>
<dbReference type="SUPFAM" id="SSF46589">
    <property type="entry name" value="tRNA-binding arm"/>
    <property type="match status" value="1"/>
</dbReference>
<evidence type="ECO:0000256" key="13">
    <source>
        <dbReference type="PIRSR" id="PIRSR001529-1"/>
    </source>
</evidence>
<dbReference type="RefSeq" id="WP_218113117.1">
    <property type="nucleotide sequence ID" value="NZ_CP065383.1"/>
</dbReference>
<evidence type="ECO:0000256" key="12">
    <source>
        <dbReference type="HAMAP-Rule" id="MF_00176"/>
    </source>
</evidence>
<evidence type="ECO:0000313" key="18">
    <source>
        <dbReference type="Proteomes" id="UP000594463"/>
    </source>
</evidence>
<comment type="subunit">
    <text evidence="12">Homodimer. The tRNA molecule binds across the dimer.</text>
</comment>
<keyword evidence="18" id="KW-1185">Reference proteome</keyword>
<feature type="binding site" evidence="13">
    <location>
        <position position="229"/>
    </location>
    <ligand>
        <name>L-serine</name>
        <dbReference type="ChEBI" id="CHEBI:33384"/>
    </ligand>
</feature>
<feature type="binding site" evidence="12 13">
    <location>
        <position position="283"/>
    </location>
    <ligand>
        <name>L-serine</name>
        <dbReference type="ChEBI" id="CHEBI:33384"/>
    </ligand>
</feature>
<dbReference type="EMBL" id="CP065383">
    <property type="protein sequence ID" value="QPM67949.1"/>
    <property type="molecule type" value="Genomic_DNA"/>
</dbReference>
<dbReference type="Gene3D" id="3.30.930.10">
    <property type="entry name" value="Bira Bifunctional Protein, Domain 2"/>
    <property type="match status" value="1"/>
</dbReference>
<evidence type="ECO:0000256" key="7">
    <source>
        <dbReference type="ARBA" id="ARBA00022840"/>
    </source>
</evidence>
<dbReference type="EC" id="6.1.1.11" evidence="12"/>
<evidence type="ECO:0000256" key="11">
    <source>
        <dbReference type="ARBA" id="ARBA00048823"/>
    </source>
</evidence>
<dbReference type="KEGG" id="alam:RT761_01162"/>
<keyword evidence="15" id="KW-0175">Coiled coil</keyword>
<comment type="domain">
    <text evidence="12">Consists of two distinct domains, a catalytic core and a N-terminal extension that is involved in tRNA binding.</text>
</comment>
<feature type="binding site" evidence="12">
    <location>
        <position position="382"/>
    </location>
    <ligand>
        <name>L-serine</name>
        <dbReference type="ChEBI" id="CHEBI:33384"/>
    </ligand>
</feature>
<organism evidence="17 18">
    <name type="scientific">Atribacter laminatus</name>
    <dbReference type="NCBI Taxonomy" id="2847778"/>
    <lineage>
        <taxon>Bacteria</taxon>
        <taxon>Pseudomonadati</taxon>
        <taxon>Atribacterota</taxon>
        <taxon>Atribacteria</taxon>
        <taxon>Atribacterales</taxon>
        <taxon>Atribacteraceae</taxon>
        <taxon>Atribacter</taxon>
    </lineage>
</organism>
<dbReference type="UniPathway" id="UPA00906">
    <property type="reaction ID" value="UER00895"/>
</dbReference>
<accession>A0A7T1ALA9</accession>
<feature type="binding site" evidence="12">
    <location>
        <begin position="229"/>
        <end position="231"/>
    </location>
    <ligand>
        <name>L-serine</name>
        <dbReference type="ChEBI" id="CHEBI:33384"/>
    </ligand>
</feature>
<keyword evidence="7 12" id="KW-0067">ATP-binding</keyword>
<dbReference type="InterPro" id="IPR042103">
    <property type="entry name" value="SerRS_1_N_sf"/>
</dbReference>
<dbReference type="NCBIfam" id="TIGR00414">
    <property type="entry name" value="serS"/>
    <property type="match status" value="1"/>
</dbReference>
<dbReference type="InterPro" id="IPR002314">
    <property type="entry name" value="aa-tRNA-synt_IIb"/>
</dbReference>
<dbReference type="HAMAP" id="MF_00176">
    <property type="entry name" value="Ser_tRNA_synth_type1"/>
    <property type="match status" value="1"/>
</dbReference>
<dbReference type="GO" id="GO:0005524">
    <property type="term" value="F:ATP binding"/>
    <property type="evidence" value="ECO:0007669"/>
    <property type="project" value="UniProtKB-UniRule"/>
</dbReference>
<name>A0A7T1ALA9_ATRLM</name>
<evidence type="ECO:0000256" key="6">
    <source>
        <dbReference type="ARBA" id="ARBA00022741"/>
    </source>
</evidence>
<dbReference type="PROSITE" id="PS50862">
    <property type="entry name" value="AA_TRNA_LIGASE_II"/>
    <property type="match status" value="1"/>
</dbReference>
<feature type="coiled-coil region" evidence="15">
    <location>
        <begin position="33"/>
        <end position="95"/>
    </location>
</feature>
<dbReference type="InterPro" id="IPR010978">
    <property type="entry name" value="tRNA-bd_arm"/>
</dbReference>
<evidence type="ECO:0000256" key="3">
    <source>
        <dbReference type="ARBA" id="ARBA00010728"/>
    </source>
</evidence>
<dbReference type="InterPro" id="IPR006195">
    <property type="entry name" value="aa-tRNA-synth_II"/>
</dbReference>
<comment type="catalytic activity">
    <reaction evidence="10 12">
        <text>tRNA(Sec) + L-serine + ATP = L-seryl-tRNA(Sec) + AMP + diphosphate + H(+)</text>
        <dbReference type="Rhea" id="RHEA:42580"/>
        <dbReference type="Rhea" id="RHEA-COMP:9742"/>
        <dbReference type="Rhea" id="RHEA-COMP:10128"/>
        <dbReference type="ChEBI" id="CHEBI:15378"/>
        <dbReference type="ChEBI" id="CHEBI:30616"/>
        <dbReference type="ChEBI" id="CHEBI:33019"/>
        <dbReference type="ChEBI" id="CHEBI:33384"/>
        <dbReference type="ChEBI" id="CHEBI:78442"/>
        <dbReference type="ChEBI" id="CHEBI:78533"/>
        <dbReference type="ChEBI" id="CHEBI:456215"/>
        <dbReference type="EC" id="6.1.1.11"/>
    </reaction>
</comment>
<dbReference type="InterPro" id="IPR015866">
    <property type="entry name" value="Ser-tRNA-synth_1_N"/>
</dbReference>
<evidence type="ECO:0000256" key="14">
    <source>
        <dbReference type="PIRSR" id="PIRSR001529-2"/>
    </source>
</evidence>
<dbReference type="SUPFAM" id="SSF55681">
    <property type="entry name" value="Class II aaRS and biotin synthetases"/>
    <property type="match status" value="1"/>
</dbReference>